<sequence length="64" mass="7396">MNDIIILNGSDPAGEIILNKNKVYRGINKDFVVEYTIIYYICLQNDLLGRYIINTKIADDFLLK</sequence>
<dbReference type="EMBL" id="AKVJ01000029">
    <property type="protein sequence ID" value="EIW17848.1"/>
    <property type="molecule type" value="Genomic_DNA"/>
</dbReference>
<dbReference type="RefSeq" id="WP_007935273.1">
    <property type="nucleotide sequence ID" value="NZ_AKVJ01000029.1"/>
</dbReference>
<comment type="caution">
    <text evidence="1">The sequence shown here is derived from an EMBL/GenBank/DDBJ whole genome shotgun (WGS) entry which is preliminary data.</text>
</comment>
<name>I8REN1_9FIRM</name>
<accession>I8REN1</accession>
<dbReference type="Proteomes" id="UP000004324">
    <property type="component" value="Unassembled WGS sequence"/>
</dbReference>
<dbReference type="PATRIC" id="fig|1149862.3.peg.2858"/>
<protein>
    <submittedName>
        <fullName evidence="1">Uncharacterized protein</fullName>
    </submittedName>
</protein>
<keyword evidence="2" id="KW-1185">Reference proteome</keyword>
<gene>
    <name evidence="1" type="ORF">FB4_3891</name>
</gene>
<proteinExistence type="predicted"/>
<reference evidence="1 2" key="1">
    <citation type="journal article" date="2012" name="J. Bacteriol.">
        <title>Draft Genome Sequences for Two Metal-Reducing Pelosinus fermentans Strains Isolated from a Cr(VI)-Contaminated Site and for Type Strain R7.</title>
        <authorList>
            <person name="Brown S.D."/>
            <person name="Podar M."/>
            <person name="Klingeman D.M."/>
            <person name="Johnson C.M."/>
            <person name="Yang Z.K."/>
            <person name="Utturkar S.M."/>
            <person name="Land M.L."/>
            <person name="Mosher J.J."/>
            <person name="Hurt R.A.Jr."/>
            <person name="Phelps T.J."/>
            <person name="Palumbo A.V."/>
            <person name="Arkin A.P."/>
            <person name="Hazen T.C."/>
            <person name="Elias D.A."/>
        </authorList>
    </citation>
    <scope>NUCLEOTIDE SEQUENCE [LARGE SCALE GENOMIC DNA]</scope>
    <source>
        <strain evidence="1 2">B4</strain>
    </source>
</reference>
<dbReference type="AlphaFoldDB" id="I8REN1"/>
<evidence type="ECO:0000313" key="2">
    <source>
        <dbReference type="Proteomes" id="UP000004324"/>
    </source>
</evidence>
<evidence type="ECO:0000313" key="1">
    <source>
        <dbReference type="EMBL" id="EIW17848.1"/>
    </source>
</evidence>
<organism evidence="1 2">
    <name type="scientific">Pelosinus fermentans B4</name>
    <dbReference type="NCBI Taxonomy" id="1149862"/>
    <lineage>
        <taxon>Bacteria</taxon>
        <taxon>Bacillati</taxon>
        <taxon>Bacillota</taxon>
        <taxon>Negativicutes</taxon>
        <taxon>Selenomonadales</taxon>
        <taxon>Sporomusaceae</taxon>
        <taxon>Pelosinus</taxon>
    </lineage>
</organism>